<dbReference type="PANTHER" id="PTHR23138">
    <property type="entry name" value="RAN BINDING PROTEIN"/>
    <property type="match status" value="1"/>
</dbReference>
<dbReference type="GO" id="GO:0005643">
    <property type="term" value="C:nuclear pore"/>
    <property type="evidence" value="ECO:0007669"/>
    <property type="project" value="TreeGrafter"/>
</dbReference>
<feature type="domain" description="RanBD1" evidence="2">
    <location>
        <begin position="52"/>
        <end position="112"/>
    </location>
</feature>
<dbReference type="GO" id="GO:0005737">
    <property type="term" value="C:cytoplasm"/>
    <property type="evidence" value="ECO:0007669"/>
    <property type="project" value="TreeGrafter"/>
</dbReference>
<gene>
    <name evidence="3" type="primary">Ranbp1</name>
    <name evidence="3" type="ORF">GTO96_0005399</name>
</gene>
<dbReference type="SMART" id="SM00160">
    <property type="entry name" value="RanBD"/>
    <property type="match status" value="1"/>
</dbReference>
<organism evidence="3 4">
    <name type="scientific">Polypterus senegalus</name>
    <name type="common">Senegal bichir</name>
    <dbReference type="NCBI Taxonomy" id="55291"/>
    <lineage>
        <taxon>Eukaryota</taxon>
        <taxon>Metazoa</taxon>
        <taxon>Chordata</taxon>
        <taxon>Craniata</taxon>
        <taxon>Vertebrata</taxon>
        <taxon>Euteleostomi</taxon>
        <taxon>Actinopterygii</taxon>
        <taxon>Polypteriformes</taxon>
        <taxon>Polypteridae</taxon>
        <taxon>Polypterus</taxon>
    </lineage>
</organism>
<accession>A0A8X7XJU0</accession>
<feature type="compositionally biased region" description="Basic and acidic residues" evidence="1">
    <location>
        <begin position="125"/>
        <end position="143"/>
    </location>
</feature>
<sequence length="143" mass="16155">MFWLTKVVLETVACSDHLAGSETEASREERRARSSTLEVIRRHPDNHGRSEVAPLMELKPNAGSDRAWVWNTHADFADEHPKPELLAIRFLNAENAQKFKAKVDECREEVKRTQEAANKAAQVAEELKELSVKDEKSTESSGE</sequence>
<keyword evidence="4" id="KW-1185">Reference proteome</keyword>
<feature type="region of interest" description="Disordered" evidence="1">
    <location>
        <begin position="123"/>
        <end position="143"/>
    </location>
</feature>
<dbReference type="Gene3D" id="2.30.29.30">
    <property type="entry name" value="Pleckstrin-homology domain (PH domain)/Phosphotyrosine-binding domain (PTB)"/>
    <property type="match status" value="1"/>
</dbReference>
<evidence type="ECO:0000259" key="2">
    <source>
        <dbReference type="PROSITE" id="PS50196"/>
    </source>
</evidence>
<dbReference type="GO" id="GO:0005096">
    <property type="term" value="F:GTPase activator activity"/>
    <property type="evidence" value="ECO:0007669"/>
    <property type="project" value="TreeGrafter"/>
</dbReference>
<dbReference type="GO" id="GO:0005813">
    <property type="term" value="C:centrosome"/>
    <property type="evidence" value="ECO:0007669"/>
    <property type="project" value="TreeGrafter"/>
</dbReference>
<evidence type="ECO:0000313" key="3">
    <source>
        <dbReference type="EMBL" id="KAG2470495.1"/>
    </source>
</evidence>
<feature type="non-terminal residue" evidence="3">
    <location>
        <position position="1"/>
    </location>
</feature>
<evidence type="ECO:0000256" key="1">
    <source>
        <dbReference type="SAM" id="MobiDB-lite"/>
    </source>
</evidence>
<name>A0A8X7XJU0_POLSE</name>
<dbReference type="Pfam" id="PF00638">
    <property type="entry name" value="Ran_BP1"/>
    <property type="match status" value="1"/>
</dbReference>
<dbReference type="EMBL" id="JAATIS010000094">
    <property type="protein sequence ID" value="KAG2470495.1"/>
    <property type="molecule type" value="Genomic_DNA"/>
</dbReference>
<evidence type="ECO:0000313" key="4">
    <source>
        <dbReference type="Proteomes" id="UP000886611"/>
    </source>
</evidence>
<comment type="caution">
    <text evidence="3">The sequence shown here is derived from an EMBL/GenBank/DDBJ whole genome shotgun (WGS) entry which is preliminary data.</text>
</comment>
<dbReference type="SUPFAM" id="SSF50729">
    <property type="entry name" value="PH domain-like"/>
    <property type="match status" value="1"/>
</dbReference>
<dbReference type="AlphaFoldDB" id="A0A8X7XJU0"/>
<protein>
    <submittedName>
        <fullName evidence="3">RANG protein</fullName>
    </submittedName>
</protein>
<proteinExistence type="predicted"/>
<dbReference type="PROSITE" id="PS50196">
    <property type="entry name" value="RANBD1"/>
    <property type="match status" value="1"/>
</dbReference>
<dbReference type="InterPro" id="IPR011993">
    <property type="entry name" value="PH-like_dom_sf"/>
</dbReference>
<dbReference type="InterPro" id="IPR000156">
    <property type="entry name" value="Ran_bind_dom"/>
</dbReference>
<dbReference type="Proteomes" id="UP000886611">
    <property type="component" value="Unassembled WGS sequence"/>
</dbReference>
<dbReference type="PANTHER" id="PTHR23138:SF94">
    <property type="entry name" value="RAN BINDING PROTEIN 1"/>
    <property type="match status" value="1"/>
</dbReference>
<dbReference type="GO" id="GO:0046604">
    <property type="term" value="P:positive regulation of mitotic centrosome separation"/>
    <property type="evidence" value="ECO:0007669"/>
    <property type="project" value="TreeGrafter"/>
</dbReference>
<reference evidence="3 4" key="1">
    <citation type="journal article" date="2021" name="Cell">
        <title>Tracing the genetic footprints of vertebrate landing in non-teleost ray-finned fishes.</title>
        <authorList>
            <person name="Bi X."/>
            <person name="Wang K."/>
            <person name="Yang L."/>
            <person name="Pan H."/>
            <person name="Jiang H."/>
            <person name="Wei Q."/>
            <person name="Fang M."/>
            <person name="Yu H."/>
            <person name="Zhu C."/>
            <person name="Cai Y."/>
            <person name="He Y."/>
            <person name="Gan X."/>
            <person name="Zeng H."/>
            <person name="Yu D."/>
            <person name="Zhu Y."/>
            <person name="Jiang H."/>
            <person name="Qiu Q."/>
            <person name="Yang H."/>
            <person name="Zhang Y.E."/>
            <person name="Wang W."/>
            <person name="Zhu M."/>
            <person name="He S."/>
            <person name="Zhang G."/>
        </authorList>
    </citation>
    <scope>NUCLEOTIDE SEQUENCE [LARGE SCALE GENOMIC DNA]</scope>
    <source>
        <strain evidence="3">Bchr_013</strain>
    </source>
</reference>
<feature type="non-terminal residue" evidence="3">
    <location>
        <position position="143"/>
    </location>
</feature>
<dbReference type="InterPro" id="IPR045255">
    <property type="entry name" value="RanBP1-like"/>
</dbReference>